<name>A0A3G5AI60_9VIRU</name>
<dbReference type="EMBL" id="MK072490">
    <property type="protein sequence ID" value="AYV85991.1"/>
    <property type="molecule type" value="Genomic_DNA"/>
</dbReference>
<sequence>MNSENLIAKDDSWILAALCEYSIRNNFDMSSVAVKRLKGDRVEIRLNSRELSPEDSTGREVGKIQSYIYCHAALSGQAYADVSLFPDSFILDLLYLYPLESFSSGGYKSLISKIISQIQLNSIIRFNEFPVLFSDLEENLARRATDLLIVRLRERISVRFSDSTLYIEACGYLQIQEILKLFGECCVEAKISEGLVERNSALKGPVERIKRREDQKVERFDVPLYYITYEIDNEILTEYYLKSSDRKIIIREEKREFNQERFDELQKLLISGELFTREAKNILRAYPNFVPSTGIHSFEPPSHSG</sequence>
<accession>A0A3G5AI60</accession>
<protein>
    <submittedName>
        <fullName evidence="1">Uncharacterized protein</fullName>
    </submittedName>
</protein>
<evidence type="ECO:0000313" key="1">
    <source>
        <dbReference type="EMBL" id="AYV85991.1"/>
    </source>
</evidence>
<organism evidence="1">
    <name type="scientific">Solivirus sp</name>
    <dbReference type="NCBI Taxonomy" id="2487772"/>
    <lineage>
        <taxon>Viruses</taxon>
        <taxon>Pithoviruses</taxon>
    </lineage>
</organism>
<gene>
    <name evidence="1" type="ORF">Solivirus2_62</name>
</gene>
<reference evidence="1" key="1">
    <citation type="submission" date="2018-10" db="EMBL/GenBank/DDBJ databases">
        <title>Hidden diversity of soil giant viruses.</title>
        <authorList>
            <person name="Schulz F."/>
            <person name="Alteio L."/>
            <person name="Goudeau D."/>
            <person name="Ryan E.M."/>
            <person name="Malmstrom R.R."/>
            <person name="Blanchard J."/>
            <person name="Woyke T."/>
        </authorList>
    </citation>
    <scope>NUCLEOTIDE SEQUENCE</scope>
    <source>
        <strain evidence="1">SOV1</strain>
    </source>
</reference>
<proteinExistence type="predicted"/>